<comment type="subcellular location">
    <subcellularLocation>
        <location evidence="1 9">Cell outer membrane</location>
        <topology evidence="1 9">Multi-pass membrane protein</topology>
    </subcellularLocation>
</comment>
<dbReference type="PROSITE" id="PS52016">
    <property type="entry name" value="TONB_DEPENDENT_REC_3"/>
    <property type="match status" value="1"/>
</dbReference>
<dbReference type="Proteomes" id="UP000294498">
    <property type="component" value="Unassembled WGS sequence"/>
</dbReference>
<dbReference type="Pfam" id="PF13715">
    <property type="entry name" value="CarbopepD_reg_2"/>
    <property type="match status" value="1"/>
</dbReference>
<dbReference type="PROSITE" id="PS01156">
    <property type="entry name" value="TONB_DEPENDENT_REC_2"/>
    <property type="match status" value="1"/>
</dbReference>
<evidence type="ECO:0000256" key="7">
    <source>
        <dbReference type="ARBA" id="ARBA00023136"/>
    </source>
</evidence>
<dbReference type="EMBL" id="SODV01000002">
    <property type="protein sequence ID" value="TDW95978.1"/>
    <property type="molecule type" value="Genomic_DNA"/>
</dbReference>
<dbReference type="SUPFAM" id="SSF49464">
    <property type="entry name" value="Carboxypeptidase regulatory domain-like"/>
    <property type="match status" value="1"/>
</dbReference>
<evidence type="ECO:0000256" key="2">
    <source>
        <dbReference type="ARBA" id="ARBA00022448"/>
    </source>
</evidence>
<evidence type="ECO:0000256" key="4">
    <source>
        <dbReference type="ARBA" id="ARBA00022692"/>
    </source>
</evidence>
<evidence type="ECO:0000256" key="8">
    <source>
        <dbReference type="ARBA" id="ARBA00023237"/>
    </source>
</evidence>
<keyword evidence="7 9" id="KW-0472">Membrane</keyword>
<dbReference type="Gene3D" id="2.170.130.10">
    <property type="entry name" value="TonB-dependent receptor, plug domain"/>
    <property type="match status" value="1"/>
</dbReference>
<evidence type="ECO:0000313" key="12">
    <source>
        <dbReference type="EMBL" id="TDW95978.1"/>
    </source>
</evidence>
<dbReference type="NCBIfam" id="TIGR04057">
    <property type="entry name" value="SusC_RagA_signa"/>
    <property type="match status" value="1"/>
</dbReference>
<dbReference type="Gene3D" id="2.60.40.1120">
    <property type="entry name" value="Carboxypeptidase-like, regulatory domain"/>
    <property type="match status" value="1"/>
</dbReference>
<keyword evidence="3 9" id="KW-1134">Transmembrane beta strand</keyword>
<dbReference type="GO" id="GO:0009279">
    <property type="term" value="C:cell outer membrane"/>
    <property type="evidence" value="ECO:0007669"/>
    <property type="project" value="UniProtKB-SubCell"/>
</dbReference>
<dbReference type="SUPFAM" id="SSF56935">
    <property type="entry name" value="Porins"/>
    <property type="match status" value="1"/>
</dbReference>
<dbReference type="RefSeq" id="WP_133995827.1">
    <property type="nucleotide sequence ID" value="NZ_SODV01000002.1"/>
</dbReference>
<accession>A0A4R8DF99</accession>
<evidence type="ECO:0000256" key="10">
    <source>
        <dbReference type="SAM" id="SignalP"/>
    </source>
</evidence>
<evidence type="ECO:0000256" key="9">
    <source>
        <dbReference type="PROSITE-ProRule" id="PRU01360"/>
    </source>
</evidence>
<dbReference type="InterPro" id="IPR010917">
    <property type="entry name" value="TonB_rcpt_CS"/>
</dbReference>
<keyword evidence="8 9" id="KW-0998">Cell outer membrane</keyword>
<dbReference type="InterPro" id="IPR036942">
    <property type="entry name" value="Beta-barrel_TonB_sf"/>
</dbReference>
<evidence type="ECO:0000256" key="6">
    <source>
        <dbReference type="ARBA" id="ARBA00023077"/>
    </source>
</evidence>
<dbReference type="InterPro" id="IPR023996">
    <property type="entry name" value="TonB-dep_OMP_SusC/RagA"/>
</dbReference>
<evidence type="ECO:0000259" key="11">
    <source>
        <dbReference type="Pfam" id="PF07715"/>
    </source>
</evidence>
<dbReference type="InterPro" id="IPR037066">
    <property type="entry name" value="Plug_dom_sf"/>
</dbReference>
<protein>
    <submittedName>
        <fullName evidence="12">TonB-linked SusC/RagA family outer membrane protein</fullName>
    </submittedName>
</protein>
<dbReference type="InterPro" id="IPR023997">
    <property type="entry name" value="TonB-dep_OMP_SusC/RagA_CS"/>
</dbReference>
<organism evidence="12 13">
    <name type="scientific">Dinghuibacter silviterrae</name>
    <dbReference type="NCBI Taxonomy" id="1539049"/>
    <lineage>
        <taxon>Bacteria</taxon>
        <taxon>Pseudomonadati</taxon>
        <taxon>Bacteroidota</taxon>
        <taxon>Chitinophagia</taxon>
        <taxon>Chitinophagales</taxon>
        <taxon>Chitinophagaceae</taxon>
        <taxon>Dinghuibacter</taxon>
    </lineage>
</organism>
<dbReference type="Pfam" id="PF07715">
    <property type="entry name" value="Plug"/>
    <property type="match status" value="1"/>
</dbReference>
<reference evidence="12 13" key="1">
    <citation type="submission" date="2019-03" db="EMBL/GenBank/DDBJ databases">
        <title>Genomic Encyclopedia of Type Strains, Phase IV (KMG-IV): sequencing the most valuable type-strain genomes for metagenomic binning, comparative biology and taxonomic classification.</title>
        <authorList>
            <person name="Goeker M."/>
        </authorList>
    </citation>
    <scope>NUCLEOTIDE SEQUENCE [LARGE SCALE GENOMIC DNA]</scope>
    <source>
        <strain evidence="12 13">DSM 100059</strain>
    </source>
</reference>
<evidence type="ECO:0000256" key="3">
    <source>
        <dbReference type="ARBA" id="ARBA00022452"/>
    </source>
</evidence>
<evidence type="ECO:0000313" key="13">
    <source>
        <dbReference type="Proteomes" id="UP000294498"/>
    </source>
</evidence>
<dbReference type="InterPro" id="IPR008969">
    <property type="entry name" value="CarboxyPept-like_regulatory"/>
</dbReference>
<keyword evidence="5 10" id="KW-0732">Signal</keyword>
<keyword evidence="4 9" id="KW-0812">Transmembrane</keyword>
<dbReference type="OrthoDB" id="9768177at2"/>
<gene>
    <name evidence="12" type="ORF">EDB95_3799</name>
</gene>
<comment type="caution">
    <text evidence="12">The sequence shown here is derived from an EMBL/GenBank/DDBJ whole genome shotgun (WGS) entry which is preliminary data.</text>
</comment>
<dbReference type="InterPro" id="IPR012910">
    <property type="entry name" value="Plug_dom"/>
</dbReference>
<dbReference type="NCBIfam" id="TIGR04056">
    <property type="entry name" value="OMP_RagA_SusC"/>
    <property type="match status" value="1"/>
</dbReference>
<dbReference type="AlphaFoldDB" id="A0A4R8DF99"/>
<comment type="similarity">
    <text evidence="9">Belongs to the TonB-dependent receptor family.</text>
</comment>
<name>A0A4R8DF99_9BACT</name>
<keyword evidence="6" id="KW-0798">TonB box</keyword>
<keyword evidence="2 9" id="KW-0813">Transport</keyword>
<feature type="chain" id="PRO_5020472272" evidence="10">
    <location>
        <begin position="26"/>
        <end position="1113"/>
    </location>
</feature>
<dbReference type="InterPro" id="IPR039426">
    <property type="entry name" value="TonB-dep_rcpt-like"/>
</dbReference>
<keyword evidence="13" id="KW-1185">Reference proteome</keyword>
<feature type="domain" description="TonB-dependent receptor plug" evidence="11">
    <location>
        <begin position="118"/>
        <end position="222"/>
    </location>
</feature>
<sequence length="1113" mass="120887">MKPKLDCLRGWLLLLATLISISSYAQTRITGKVIAASSKLGVPGATVQVVGAKVAAVTDGNGVFSLTLPAGRTRLDISSIGYQDQTVTLSGTEVTVTLVEKSNTLNEVVVTGYTTQRKKDLTGAVAVVDLTDAKKQPVPDAVNMLQGQASGVSVVSSGEPGQSPVIHIRGFNSFGNNSPLFVIDGVPTQSVSDINTADIATMQVLKDAGAASIYGSRASNGVIIITTRKGSGRVKITYDGFYGTQQPKGGNAFHILNPTDEGTLLYQAQTNYNTLNPSSPTTLGNAIYGSGASPVLPDYLVNGTLNGVAQSGGFASGSPAVNPSLEFADPTGANYYQIAKANKTGTDWYHELFKPAQIQSHNLSVSGATDQGSYLMSLSYFDQEGTMIETYLKRYTIRANATYNFTSRIRVGENMAYSSTQNPQSQSGTLVEGSPIGFAMRENPIIPVYDIGGNFAGSAPKGLNNPRNPVALQYNTRNDRGQYQRIFGNVWGEADVLKNLTFRTSFGGEYYSDWNHQYQTPDFYNAEPQYTIATYLENGYNGGDWTWTNTLTYNLVKGDHSLKVIGGIEAYDFINHNYGGSTQGYFTNDPNFVNLTSGYGTSTNYSNSNNLPGYSLNSLGGGESLFSYIGRVDYAYKDRYLIGGTFRRDGSSKFPDNQYSNFPAVSAGWRVSQEDFLKSVRWLTELKIRGSWGIMGNQFNALDANAYTLYGANKQTTYYPIGGGAPQLGLSVSQIGNPAAKWESDVNSNIGFDMTLFQGKLSITADYYAKTIKDLLYATTLIGTQGAATVPAYNVGRMTNNGIDIMISGQTNITRDLQFNGTLTFTTFHNVIKQIDASGDPYFDLDGRRFNGSYIIRNEVGHPVSAFYGYKIAGFWNSQAQITAADQAAQKASAGAVTQYQPDEGVGRFRYEDGAHQGYITANSKEFLGNPNPKFNLGSNLGLSYKNFDFSVFLYWVYGNDIWNNVKWWTDFYASFPGAASSQTALYDSWTFSKQSGKAPIQDAINGSNASTNTVPNSYFVEKGSYLRAKNMTLGYTLNPTRLSRIGITRCRIYVQAINLFTVTKYSGLDPEISVNTVAGTNGMAQNSTTDFGIDEGAYANPRQYLLGLQLTF</sequence>
<feature type="signal peptide" evidence="10">
    <location>
        <begin position="1"/>
        <end position="25"/>
    </location>
</feature>
<evidence type="ECO:0000256" key="5">
    <source>
        <dbReference type="ARBA" id="ARBA00022729"/>
    </source>
</evidence>
<dbReference type="Gene3D" id="2.40.170.20">
    <property type="entry name" value="TonB-dependent receptor, beta-barrel domain"/>
    <property type="match status" value="1"/>
</dbReference>
<evidence type="ECO:0000256" key="1">
    <source>
        <dbReference type="ARBA" id="ARBA00004571"/>
    </source>
</evidence>
<proteinExistence type="inferred from homology"/>